<dbReference type="InterPro" id="IPR050950">
    <property type="entry name" value="HTH-type_LysR_regulators"/>
</dbReference>
<dbReference type="GO" id="GO:0003700">
    <property type="term" value="F:DNA-binding transcription factor activity"/>
    <property type="evidence" value="ECO:0007669"/>
    <property type="project" value="InterPro"/>
</dbReference>
<dbReference type="PANTHER" id="PTHR30419">
    <property type="entry name" value="HTH-TYPE TRANSCRIPTIONAL REGULATOR YBHD"/>
    <property type="match status" value="1"/>
</dbReference>
<dbReference type="Gene3D" id="1.10.10.10">
    <property type="entry name" value="Winged helix-like DNA-binding domain superfamily/Winged helix DNA-binding domain"/>
    <property type="match status" value="1"/>
</dbReference>
<dbReference type="GO" id="GO:0005829">
    <property type="term" value="C:cytosol"/>
    <property type="evidence" value="ECO:0007669"/>
    <property type="project" value="TreeGrafter"/>
</dbReference>
<dbReference type="SUPFAM" id="SSF53850">
    <property type="entry name" value="Periplasmic binding protein-like II"/>
    <property type="match status" value="1"/>
</dbReference>
<feature type="domain" description="HTH lysR-type" evidence="5">
    <location>
        <begin position="1"/>
        <end position="61"/>
    </location>
</feature>
<organism evidence="6 7">
    <name type="scientific">Pseudomonas matsuisoli</name>
    <dbReference type="NCBI Taxonomy" id="1515666"/>
    <lineage>
        <taxon>Bacteria</taxon>
        <taxon>Pseudomonadati</taxon>
        <taxon>Pseudomonadota</taxon>
        <taxon>Gammaproteobacteria</taxon>
        <taxon>Pseudomonadales</taxon>
        <taxon>Pseudomonadaceae</taxon>
        <taxon>Pseudomonas</taxon>
    </lineage>
</organism>
<keyword evidence="2" id="KW-0805">Transcription regulation</keyword>
<comment type="caution">
    <text evidence="6">The sequence shown here is derived from an EMBL/GenBank/DDBJ whole genome shotgun (WGS) entry which is preliminary data.</text>
</comment>
<reference evidence="6" key="1">
    <citation type="journal article" date="2014" name="Int. J. Syst. Evol. Microbiol.">
        <title>Complete genome sequence of Corynebacterium casei LMG S-19264T (=DSM 44701T), isolated from a smear-ripened cheese.</title>
        <authorList>
            <consortium name="US DOE Joint Genome Institute (JGI-PGF)"/>
            <person name="Walter F."/>
            <person name="Albersmeier A."/>
            <person name="Kalinowski J."/>
            <person name="Ruckert C."/>
        </authorList>
    </citation>
    <scope>NUCLEOTIDE SEQUENCE</scope>
    <source>
        <strain evidence="6">JCM 30078</strain>
    </source>
</reference>
<keyword evidence="3" id="KW-0238">DNA-binding</keyword>
<dbReference type="Pfam" id="PF00126">
    <property type="entry name" value="HTH_1"/>
    <property type="match status" value="1"/>
</dbReference>
<dbReference type="Proteomes" id="UP000635983">
    <property type="component" value="Unassembled WGS sequence"/>
</dbReference>
<dbReference type="InterPro" id="IPR036390">
    <property type="entry name" value="WH_DNA-bd_sf"/>
</dbReference>
<evidence type="ECO:0000313" key="7">
    <source>
        <dbReference type="Proteomes" id="UP000635983"/>
    </source>
</evidence>
<evidence type="ECO:0000313" key="6">
    <source>
        <dbReference type="EMBL" id="GGJ83341.1"/>
    </source>
</evidence>
<reference evidence="6" key="2">
    <citation type="submission" date="2020-09" db="EMBL/GenBank/DDBJ databases">
        <authorList>
            <person name="Sun Q."/>
            <person name="Ohkuma M."/>
        </authorList>
    </citation>
    <scope>NUCLEOTIDE SEQUENCE</scope>
    <source>
        <strain evidence="6">JCM 30078</strain>
    </source>
</reference>
<dbReference type="EMBL" id="BMPO01000001">
    <property type="protein sequence ID" value="GGJ83341.1"/>
    <property type="molecule type" value="Genomic_DNA"/>
</dbReference>
<evidence type="ECO:0000256" key="4">
    <source>
        <dbReference type="ARBA" id="ARBA00023163"/>
    </source>
</evidence>
<name>A0A917PKV6_9PSED</name>
<dbReference type="InterPro" id="IPR005119">
    <property type="entry name" value="LysR_subst-bd"/>
</dbReference>
<dbReference type="GO" id="GO:0003677">
    <property type="term" value="F:DNA binding"/>
    <property type="evidence" value="ECO:0007669"/>
    <property type="project" value="UniProtKB-KW"/>
</dbReference>
<keyword evidence="7" id="KW-1185">Reference proteome</keyword>
<accession>A0A917PKV6</accession>
<evidence type="ECO:0000256" key="2">
    <source>
        <dbReference type="ARBA" id="ARBA00023015"/>
    </source>
</evidence>
<dbReference type="Gene3D" id="3.40.190.290">
    <property type="match status" value="1"/>
</dbReference>
<gene>
    <name evidence="6" type="ORF">GCM10009304_06670</name>
</gene>
<dbReference type="RefSeq" id="WP_188981702.1">
    <property type="nucleotide sequence ID" value="NZ_BMPO01000001.1"/>
</dbReference>
<keyword evidence="4" id="KW-0804">Transcription</keyword>
<dbReference type="PANTHER" id="PTHR30419:SF8">
    <property type="entry name" value="NITROGEN ASSIMILATION TRANSCRIPTIONAL ACTIVATOR-RELATED"/>
    <property type="match status" value="1"/>
</dbReference>
<dbReference type="AlphaFoldDB" id="A0A917PKV6"/>
<dbReference type="InterPro" id="IPR000847">
    <property type="entry name" value="LysR_HTH_N"/>
</dbReference>
<dbReference type="InterPro" id="IPR036388">
    <property type="entry name" value="WH-like_DNA-bd_sf"/>
</dbReference>
<proteinExistence type="inferred from homology"/>
<dbReference type="PROSITE" id="PS50931">
    <property type="entry name" value="HTH_LYSR"/>
    <property type="match status" value="1"/>
</dbReference>
<evidence type="ECO:0000256" key="3">
    <source>
        <dbReference type="ARBA" id="ARBA00023125"/>
    </source>
</evidence>
<evidence type="ECO:0000259" key="5">
    <source>
        <dbReference type="PROSITE" id="PS50931"/>
    </source>
</evidence>
<dbReference type="Pfam" id="PF03466">
    <property type="entry name" value="LysR_substrate"/>
    <property type="match status" value="1"/>
</dbReference>
<comment type="similarity">
    <text evidence="1">Belongs to the LysR transcriptional regulatory family.</text>
</comment>
<protein>
    <submittedName>
        <fullName evidence="6">LysR family transcriptional regulator</fullName>
    </submittedName>
</protein>
<dbReference type="SUPFAM" id="SSF46785">
    <property type="entry name" value="Winged helix' DNA-binding domain"/>
    <property type="match status" value="1"/>
</dbReference>
<evidence type="ECO:0000256" key="1">
    <source>
        <dbReference type="ARBA" id="ARBA00009437"/>
    </source>
</evidence>
<sequence length="302" mass="33225">MRAIHEQRLHYFVEAVRLGSVRAAADALDIAPSAVSRQIAQVEAELGVDLIERHRRGVTPTEEGRLVLEYFRLRQTQLDGLLDAISDLQGLRTGTVTLAIGEGFIDDLSLTLGDFSARHPEIELRVNVVGTNEVIREVTEDEAHIGLVFNPPKHPSLRTHVSRPQPLYALVAPDHPLSQTPDTQITLQALSEHRLALPDISYGIRQMVEAVVHRSGVRLQPTLTCNTFTVSKRYAQQGGVTLLPAFAAAHEIQSGTLKAIPLADKGFAGPHAELITRLGRRLSRAADELLTNMTQRMTAFRG</sequence>
<dbReference type="FunFam" id="1.10.10.10:FF:000001">
    <property type="entry name" value="LysR family transcriptional regulator"/>
    <property type="match status" value="1"/>
</dbReference>